<reference evidence="1 2" key="1">
    <citation type="submission" date="2017-02" db="EMBL/GenBank/DDBJ databases">
        <title>The complete genomic sequence of a novel cold adapted crude oil-degrading bacterium Planococcus qaidamina Y42.</title>
        <authorList>
            <person name="Yang R."/>
        </authorList>
    </citation>
    <scope>NUCLEOTIDE SEQUENCE [LARGE SCALE GENOMIC DNA]</scope>
    <source>
        <strain evidence="1 2">Y42</strain>
    </source>
</reference>
<evidence type="ECO:0008006" key="3">
    <source>
        <dbReference type="Google" id="ProtNLM"/>
    </source>
</evidence>
<dbReference type="InterPro" id="IPR009061">
    <property type="entry name" value="DNA-bd_dom_put_sf"/>
</dbReference>
<dbReference type="AlphaFoldDB" id="A0A1Q2L1D5"/>
<proteinExistence type="predicted"/>
<keyword evidence="2" id="KW-1185">Reference proteome</keyword>
<evidence type="ECO:0000313" key="1">
    <source>
        <dbReference type="EMBL" id="AQQ54184.1"/>
    </source>
</evidence>
<dbReference type="EMBL" id="CP019640">
    <property type="protein sequence ID" value="AQQ54184.1"/>
    <property type="molecule type" value="Genomic_DNA"/>
</dbReference>
<dbReference type="Proteomes" id="UP000188184">
    <property type="component" value="Chromosome"/>
</dbReference>
<accession>A0A1Q2L1D5</accession>
<dbReference type="RefSeq" id="WP_077590076.1">
    <property type="nucleotide sequence ID" value="NZ_CP019640.1"/>
</dbReference>
<dbReference type="KEGG" id="pmar:B0X71_14435"/>
<organism evidence="1 2">
    <name type="scientific">Planococcus lenghuensis</name>
    <dbReference type="NCBI Taxonomy" id="2213202"/>
    <lineage>
        <taxon>Bacteria</taxon>
        <taxon>Bacillati</taxon>
        <taxon>Bacillota</taxon>
        <taxon>Bacilli</taxon>
        <taxon>Bacillales</taxon>
        <taxon>Caryophanaceae</taxon>
        <taxon>Planococcus</taxon>
    </lineage>
</organism>
<sequence length="178" mass="20429">MIKDVTTEQIETIKRSGYTYNPKQEAFIKTLEAFIATQNMLEKSDITELTEHSRKVGASEIVELLSAINQSNEKTQIVPVKETNRTFNAGEFAEICGVSVQLVRRECERGSITAEKGTRNSWIIPEKELENPIVQRWLKSKKTMWKEIKQAKEVLKDSPEFIEGLKEIEDNRKSESHS</sequence>
<gene>
    <name evidence="1" type="ORF">B0X71_14435</name>
</gene>
<protein>
    <recommendedName>
        <fullName evidence="3">Helix-turn-helix domain-containing protein</fullName>
    </recommendedName>
</protein>
<name>A0A1Q2L1D5_9BACL</name>
<dbReference type="OrthoDB" id="5524782at2"/>
<dbReference type="SUPFAM" id="SSF46955">
    <property type="entry name" value="Putative DNA-binding domain"/>
    <property type="match status" value="1"/>
</dbReference>
<evidence type="ECO:0000313" key="2">
    <source>
        <dbReference type="Proteomes" id="UP000188184"/>
    </source>
</evidence>